<organism evidence="2">
    <name type="scientific">Aegilops tauschii</name>
    <name type="common">Tausch's goatgrass</name>
    <name type="synonym">Aegilops squarrosa</name>
    <dbReference type="NCBI Taxonomy" id="37682"/>
    <lineage>
        <taxon>Eukaryota</taxon>
        <taxon>Viridiplantae</taxon>
        <taxon>Streptophyta</taxon>
        <taxon>Embryophyta</taxon>
        <taxon>Tracheophyta</taxon>
        <taxon>Spermatophyta</taxon>
        <taxon>Magnoliopsida</taxon>
        <taxon>Liliopsida</taxon>
        <taxon>Poales</taxon>
        <taxon>Poaceae</taxon>
        <taxon>BOP clade</taxon>
        <taxon>Pooideae</taxon>
        <taxon>Triticodae</taxon>
        <taxon>Triticeae</taxon>
        <taxon>Triticinae</taxon>
        <taxon>Aegilops</taxon>
    </lineage>
</organism>
<feature type="compositionally biased region" description="Basic and acidic residues" evidence="1">
    <location>
        <begin position="215"/>
        <end position="224"/>
    </location>
</feature>
<feature type="compositionally biased region" description="Basic and acidic residues" evidence="1">
    <location>
        <begin position="164"/>
        <end position="195"/>
    </location>
</feature>
<feature type="compositionally biased region" description="Basic and acidic residues" evidence="1">
    <location>
        <begin position="274"/>
        <end position="284"/>
    </location>
</feature>
<dbReference type="PANTHER" id="PTHR47430">
    <property type="entry name" value="GB|AAC33480.1"/>
    <property type="match status" value="1"/>
</dbReference>
<name>M8BRX9_AEGTA</name>
<sequence>MRGRGAPVSRSGVASWRDGENELLLERGNDDCCRYAEDGGGSNHVLKGGWALAPDLALKRLGGLLRSMFLIGLDPTFRAMVKFVGALVVAAKRGSAVRRCRTRHHLFPLFLPPPQPRRCRSHSPPTPNRAAWPPPAVPRSSLAVHMDEERVEREGRRLKKKAKHRDEEGKAKDKLKRRTDEKATEADSVAEKGKQEAVVGVAEEKEGHKRKKGKGRSEETKSKENVPVVSGSIENGVGEEQAKKSGSMALKPCSEGAMNKDNVKKDKKRRKEEKKKEKEADMTEQKQSFDTTVGKEQAETSGLMAVMPCLERAQGDMSKDKVKKVKKKKKEEKEAEKTGQQKQTFDTTVENSGAEYAEGDKVEGKQSSKAKKSKRKNDDGAPAADQTVTREYKKKKKEHSVVLEESSQTENTNEGENREIKKGGKERSKASPDFSENASAGGEEAGVDGNDDKKKKKSKGIGGGKKEKEKAVRSTKGKRVSFAGSAEMFRTEGGDGEGIGGGKKKEKTALSKKKGKRVSFADSAEVFSIEGGDNEEDGIRDESKSVHGRFTPEEDATLMEAMRGYAEMKQLGEKGLEMIGSCRKYPELKGCWDDIGEHIRYSIGALDVNGQMKKKSRFGGLEPVTSWSQGSSFYHCAKAPLHKLDYVGVKKLKREGQQWSDLICLTSEQNLMVTKVGYIGEDGDWFVEKNGTDWKTLAQELGKSEIHVKQAWRRIKPKKKKGADDEEDASGGESELVHGHRFTTEEDAILMEAMRDYAEVASLAYIFCIHVTVSKPKLNGSYAPGLRI</sequence>
<feature type="compositionally biased region" description="Basic and acidic residues" evidence="1">
    <location>
        <begin position="145"/>
        <end position="155"/>
    </location>
</feature>
<feature type="compositionally biased region" description="Basic residues" evidence="1">
    <location>
        <begin position="321"/>
        <end position="330"/>
    </location>
</feature>
<dbReference type="AlphaFoldDB" id="M8BRX9"/>
<feature type="compositionally biased region" description="Polar residues" evidence="1">
    <location>
        <begin position="340"/>
        <end position="351"/>
    </location>
</feature>
<feature type="compositionally biased region" description="Pro residues" evidence="1">
    <location>
        <begin position="124"/>
        <end position="137"/>
    </location>
</feature>
<feature type="compositionally biased region" description="Polar residues" evidence="1">
    <location>
        <begin position="405"/>
        <end position="414"/>
    </location>
</feature>
<dbReference type="EnsemblPlants" id="EMT24729">
    <property type="protein sequence ID" value="EMT24729"/>
    <property type="gene ID" value="F775_00716"/>
</dbReference>
<proteinExistence type="predicted"/>
<dbReference type="Pfam" id="PF13921">
    <property type="entry name" value="Myb_DNA-bind_6"/>
    <property type="match status" value="1"/>
</dbReference>
<accession>M8BRX9</accession>
<reference evidence="2" key="1">
    <citation type="submission" date="2015-06" db="UniProtKB">
        <authorList>
            <consortium name="EnsemblPlants"/>
        </authorList>
    </citation>
    <scope>IDENTIFICATION</scope>
</reference>
<dbReference type="PANTHER" id="PTHR47430:SF4">
    <property type="entry name" value="GB|AAC33480.1"/>
    <property type="match status" value="1"/>
</dbReference>
<evidence type="ECO:0000256" key="1">
    <source>
        <dbReference type="SAM" id="MobiDB-lite"/>
    </source>
</evidence>
<feature type="region of interest" description="Disordered" evidence="1">
    <location>
        <begin position="112"/>
        <end position="510"/>
    </location>
</feature>
<evidence type="ECO:0008006" key="3">
    <source>
        <dbReference type="Google" id="ProtNLM"/>
    </source>
</evidence>
<evidence type="ECO:0000313" key="2">
    <source>
        <dbReference type="EnsemblPlants" id="EMT24729"/>
    </source>
</evidence>
<feature type="compositionally biased region" description="Basic and acidic residues" evidence="1">
    <location>
        <begin position="415"/>
        <end position="430"/>
    </location>
</feature>
<feature type="region of interest" description="Disordered" evidence="1">
    <location>
        <begin position="715"/>
        <end position="737"/>
    </location>
</feature>
<protein>
    <recommendedName>
        <fullName evidence="3">Myb-like domain-containing protein</fullName>
    </recommendedName>
</protein>